<name>A0A1C7MFE0_GRIFR</name>
<feature type="region of interest" description="Disordered" evidence="2">
    <location>
        <begin position="155"/>
        <end position="255"/>
    </location>
</feature>
<evidence type="ECO:0000256" key="1">
    <source>
        <dbReference type="ARBA" id="ARBA00020833"/>
    </source>
</evidence>
<evidence type="ECO:0000313" key="5">
    <source>
        <dbReference type="Proteomes" id="UP000092993"/>
    </source>
</evidence>
<comment type="caution">
    <text evidence="4">The sequence shown here is derived from an EMBL/GenBank/DDBJ whole genome shotgun (WGS) entry which is preliminary data.</text>
</comment>
<dbReference type="OrthoDB" id="1110759at2759"/>
<dbReference type="InterPro" id="IPR036388">
    <property type="entry name" value="WH-like_DNA-bd_sf"/>
</dbReference>
<feature type="compositionally biased region" description="Basic and acidic residues" evidence="2">
    <location>
        <begin position="63"/>
        <end position="90"/>
    </location>
</feature>
<dbReference type="AlphaFoldDB" id="A0A1C7MFE0"/>
<protein>
    <recommendedName>
        <fullName evidence="1">Histone H1</fullName>
    </recommendedName>
</protein>
<feature type="compositionally biased region" description="Basic residues" evidence="2">
    <location>
        <begin position="225"/>
        <end position="237"/>
    </location>
</feature>
<feature type="domain" description="H15" evidence="3">
    <location>
        <begin position="86"/>
        <end position="156"/>
    </location>
</feature>
<feature type="compositionally biased region" description="Polar residues" evidence="2">
    <location>
        <begin position="1"/>
        <end position="12"/>
    </location>
</feature>
<feature type="compositionally biased region" description="Basic and acidic residues" evidence="2">
    <location>
        <begin position="22"/>
        <end position="35"/>
    </location>
</feature>
<evidence type="ECO:0000259" key="3">
    <source>
        <dbReference type="PROSITE" id="PS51504"/>
    </source>
</evidence>
<dbReference type="Proteomes" id="UP000092993">
    <property type="component" value="Unassembled WGS sequence"/>
</dbReference>
<dbReference type="OMA" id="ICKAIMA"/>
<evidence type="ECO:0000313" key="4">
    <source>
        <dbReference type="EMBL" id="OBZ75625.1"/>
    </source>
</evidence>
<gene>
    <name evidence="4" type="ORF">A0H81_04493</name>
</gene>
<dbReference type="EMBL" id="LUGG01000004">
    <property type="protein sequence ID" value="OBZ75625.1"/>
    <property type="molecule type" value="Genomic_DNA"/>
</dbReference>
<evidence type="ECO:0000256" key="2">
    <source>
        <dbReference type="SAM" id="MobiDB-lite"/>
    </source>
</evidence>
<dbReference type="GO" id="GO:0000786">
    <property type="term" value="C:nucleosome"/>
    <property type="evidence" value="ECO:0007669"/>
    <property type="project" value="InterPro"/>
</dbReference>
<dbReference type="InterPro" id="IPR036390">
    <property type="entry name" value="WH_DNA-bd_sf"/>
</dbReference>
<dbReference type="STRING" id="5627.A0A1C7MFE0"/>
<dbReference type="InterPro" id="IPR005818">
    <property type="entry name" value="Histone_H1/H5_H15"/>
</dbReference>
<dbReference type="Pfam" id="PF00538">
    <property type="entry name" value="Linker_histone"/>
    <property type="match status" value="1"/>
</dbReference>
<accession>A0A1C7MFE0</accession>
<reference evidence="4 5" key="1">
    <citation type="submission" date="2016-03" db="EMBL/GenBank/DDBJ databases">
        <title>Whole genome sequencing of Grifola frondosa 9006-11.</title>
        <authorList>
            <person name="Min B."/>
            <person name="Park H."/>
            <person name="Kim J.-G."/>
            <person name="Cho H."/>
            <person name="Oh Y.-L."/>
            <person name="Kong W.-S."/>
            <person name="Choi I.-G."/>
        </authorList>
    </citation>
    <scope>NUCLEOTIDE SEQUENCE [LARGE SCALE GENOMIC DNA]</scope>
    <source>
        <strain evidence="4 5">9006-11</strain>
    </source>
</reference>
<feature type="compositionally biased region" description="Low complexity" evidence="2">
    <location>
        <begin position="196"/>
        <end position="209"/>
    </location>
</feature>
<dbReference type="SUPFAM" id="SSF46785">
    <property type="entry name" value="Winged helix' DNA-binding domain"/>
    <property type="match status" value="1"/>
</dbReference>
<dbReference type="GO" id="GO:0003677">
    <property type="term" value="F:DNA binding"/>
    <property type="evidence" value="ECO:0007669"/>
    <property type="project" value="InterPro"/>
</dbReference>
<dbReference type="Gene3D" id="1.10.10.10">
    <property type="entry name" value="Winged helix-like DNA-binding domain superfamily/Winged helix DNA-binding domain"/>
    <property type="match status" value="1"/>
</dbReference>
<proteinExistence type="predicted"/>
<keyword evidence="5" id="KW-1185">Reference proteome</keyword>
<dbReference type="PROSITE" id="PS51504">
    <property type="entry name" value="H15"/>
    <property type="match status" value="1"/>
</dbReference>
<sequence>MPSDTSKPSATESAKPLSTRKTRAEKPKADKVEKRRSAKPKSEQPTTKAKSGTKAVKPKSKSAKADKVSEGKKADKASEGKKAEKSRLSWKDMVKECIVAHSEEVRTGVSRTLIKKYISEKYSIEFTNANLALLNRAITTGAEDGIFVLRRAHPAKSSWPRNGNQQQSMRQVNVPAAEENAPAPPKKAPVKKAPAKPKTTTTKKTSSSKGTEKKKTAVKAAATKTKAKTASRPRSKKQVASTAPGSEPESEAAEE</sequence>
<dbReference type="GO" id="GO:0006334">
    <property type="term" value="P:nucleosome assembly"/>
    <property type="evidence" value="ECO:0007669"/>
    <property type="project" value="InterPro"/>
</dbReference>
<feature type="region of interest" description="Disordered" evidence="2">
    <location>
        <begin position="1"/>
        <end position="90"/>
    </location>
</feature>
<organism evidence="4 5">
    <name type="scientific">Grifola frondosa</name>
    <name type="common">Maitake</name>
    <name type="synonym">Polyporus frondosus</name>
    <dbReference type="NCBI Taxonomy" id="5627"/>
    <lineage>
        <taxon>Eukaryota</taxon>
        <taxon>Fungi</taxon>
        <taxon>Dikarya</taxon>
        <taxon>Basidiomycota</taxon>
        <taxon>Agaricomycotina</taxon>
        <taxon>Agaricomycetes</taxon>
        <taxon>Polyporales</taxon>
        <taxon>Grifolaceae</taxon>
        <taxon>Grifola</taxon>
    </lineage>
</organism>
<feature type="compositionally biased region" description="Polar residues" evidence="2">
    <location>
        <begin position="159"/>
        <end position="171"/>
    </location>
</feature>